<dbReference type="Pfam" id="PF13527">
    <property type="entry name" value="Acetyltransf_9"/>
    <property type="match status" value="1"/>
</dbReference>
<dbReference type="EMBL" id="RKLQ01000003">
    <property type="protein sequence ID" value="MBX0305274.1"/>
    <property type="molecule type" value="Genomic_DNA"/>
</dbReference>
<dbReference type="Proteomes" id="UP000783863">
    <property type="component" value="Unassembled WGS sequence"/>
</dbReference>
<name>A0A8J7YLA0_9EURY</name>
<proteinExistence type="predicted"/>
<dbReference type="AlphaFoldDB" id="A0A8J7YLA0"/>
<dbReference type="PROSITE" id="PS51186">
    <property type="entry name" value="GNAT"/>
    <property type="match status" value="1"/>
</dbReference>
<comment type="caution">
    <text evidence="2">The sequence shown here is derived from an EMBL/GenBank/DDBJ whole genome shotgun (WGS) entry which is preliminary data.</text>
</comment>
<reference evidence="2" key="1">
    <citation type="submission" date="2021-06" db="EMBL/GenBank/DDBJ databases">
        <title>Halomicroarcula sp. F24A a new haloarchaeum isolated from saline soil.</title>
        <authorList>
            <person name="Duran-Viseras A."/>
            <person name="Sanchez-Porro C."/>
            <person name="Ventosa A."/>
        </authorList>
    </citation>
    <scope>NUCLEOTIDE SEQUENCE</scope>
    <source>
        <strain evidence="2">F24A</strain>
    </source>
</reference>
<organism evidence="2 3">
    <name type="scientific">Haloarcula salinisoli</name>
    <dbReference type="NCBI Taxonomy" id="2487746"/>
    <lineage>
        <taxon>Archaea</taxon>
        <taxon>Methanobacteriati</taxon>
        <taxon>Methanobacteriota</taxon>
        <taxon>Stenosarchaea group</taxon>
        <taxon>Halobacteria</taxon>
        <taxon>Halobacteriales</taxon>
        <taxon>Haloarculaceae</taxon>
        <taxon>Haloarcula</taxon>
    </lineage>
</organism>
<feature type="domain" description="N-acetyltransferase" evidence="1">
    <location>
        <begin position="6"/>
        <end position="150"/>
    </location>
</feature>
<dbReference type="InterPro" id="IPR000182">
    <property type="entry name" value="GNAT_dom"/>
</dbReference>
<sequence length="369" mass="42315">MAGDDYRIRPYRPRDRAGFLSLYETVWGHRKSRDWFEWRFQSNPYSDRVEMVVAETDDTMVGVEPLLPFRLRVGDRRLAAYQPVDWLVHPDHRRRGLFTRMTERLLARYADDAALLFNFPTDALLSGLESFDWRVVGDLPTSYRVQNPRPLVADAVGPRAEKALSPAIRVASAATKRGLALLDRYNVPATDYTVEAHDRLPVETVERLYAGTAPTAIHVPRDEPYLAWRFDNPHWETTTYVATADGDPVGSIIAATERRDDCTTAMVLDCQPMCDDRADVIEPLLVRFVRDNRDADVLKAPGWYAPRLRRRYGFWHDSALAVSRFPTISRATVRPLVEDLDDADAWLLDGRRLTDRASWRLTLADLDIE</sequence>
<keyword evidence="3" id="KW-1185">Reference proteome</keyword>
<evidence type="ECO:0000313" key="2">
    <source>
        <dbReference type="EMBL" id="MBX0305274.1"/>
    </source>
</evidence>
<dbReference type="SUPFAM" id="SSF55729">
    <property type="entry name" value="Acyl-CoA N-acyltransferases (Nat)"/>
    <property type="match status" value="1"/>
</dbReference>
<gene>
    <name evidence="2" type="ORF">EGD98_16550</name>
</gene>
<dbReference type="Gene3D" id="3.40.630.30">
    <property type="match status" value="1"/>
</dbReference>
<evidence type="ECO:0000313" key="3">
    <source>
        <dbReference type="Proteomes" id="UP000783863"/>
    </source>
</evidence>
<protein>
    <submittedName>
        <fullName evidence="2">GNAT family N-acetyltransferase</fullName>
    </submittedName>
</protein>
<dbReference type="GO" id="GO:0016747">
    <property type="term" value="F:acyltransferase activity, transferring groups other than amino-acyl groups"/>
    <property type="evidence" value="ECO:0007669"/>
    <property type="project" value="InterPro"/>
</dbReference>
<dbReference type="RefSeq" id="WP_220589513.1">
    <property type="nucleotide sequence ID" value="NZ_RKLQ01000003.1"/>
</dbReference>
<evidence type="ECO:0000259" key="1">
    <source>
        <dbReference type="PROSITE" id="PS51186"/>
    </source>
</evidence>
<dbReference type="InterPro" id="IPR016181">
    <property type="entry name" value="Acyl_CoA_acyltransferase"/>
</dbReference>
<accession>A0A8J7YLA0</accession>